<accession>A0A1I8IIV4</accession>
<evidence type="ECO:0000313" key="3">
    <source>
        <dbReference type="Proteomes" id="UP000095280"/>
    </source>
</evidence>
<sequence length="1436" mass="156266">EPEMSSRILSDREMMSCPMLVQPFTASKSSMECTSRPSQYRVQLALSTHFTQAVGVADAHPVLVRNVAGGAAVHATAVQQEVPASDAVGVAWAAAATEAVRVAAGRRVAAQQAAAITAGGAAETLAGIPTPAVLGDRALRTARGNFEHCPARADIAAEHPVGHIIEANLPDEVGPHDGRPVHGFVVAQLRCVLHSHSAAADVPQRGQRHVLQVGQVEYHQRIVLVRAEAADDSQAGEQPAQAGDVLQPVQHNEAGDLNHIWEDHHLLAISEDCVSIIPSLQLRSIKPIRSLWITWSPAVEFLIGWADTSSLEESIHEVGNDIKVLEETKALLNILFDDVAVAREHLNKAIERAAGFIEDCKKAVSRGSRENSTNIAITTIGVGLSLLTGRANGPIAFAGTCVLSGGWMYKTYRSKQHIDELDSLIREAERKAYKTVELQHQLSSMISQLNECIRAETRRREQQQQQWHSERWIRQKRVLLMADKSEAWSEALIFLAAFVIINAVIMLVFWFSYAITSSNRMSSIDFADFSSAGQRKVGDQPDQQNRLLIQEEKKLEARDSGRFSNPRQSSGSSDRSSLSELGFDSSSDEKLIASMSGQALSSTTDTRFFHRTISLQKQLRPESIGMLQQFEENATDDFKQLLAGLSDRRDGKIKDPGSSKLAQEDAPTPNQVIEYRRYHKLVPIRRFEPGFLLSPDKSPSVPRQTSLGGTKARAAETGKSAAAAACHTASGRLCGQLCSQVWYIEMRLPKQVRSTAHLRAVYARPSTETGSTTSGPTRPWTTLPSPRISTAHPVPPGHQTSIRLPPGDHAADRPGRPLPNSALANAGFSRISGMSDAHLPAAKTALRLSQPEAAIGSRSPCIGNHWESLATGSSGSSRPGSPKLRGHRQLLVFTRQGIVKTSGPAQCGAQAVPAATHDLRQPAGEINCWLSSASHTERRSAKAFSGTRCTRSASDTDTDRRCELGSCSRLQTSRGSSKKPRRRTRICEAFTASAESSEARALRAARTVLLALLTGALRKLTRAGLSQAHTLLLKPSTRLQNRRLRSVSSPAGQPGQSKSEDGDQPASLSRLIYLRQNLLANCFTSFSPASPSSAASLMAVSTSVNCPTLGESFSIRRPTERMTCPTGSQFVQQAASLGSHRRTTGVQTADLVAPLQLMLINMMKIKVEEFGLTAVAMARIRPETTVFITAAACSRSTNQHPIDVQRCEAAASPQSQSNARPRRLSLLHRRLRLINSLANAVSVISPRLSERPEEHGKPADHEMDIPPLPLQPPLSISAGPDPPHSSRRSGTRSLDWPPCLSTARSHRLLFPSHSMARHPCDSDSVGWDFIPLHPRNLREQRGTAALEKLKSEGRGRPGQQLRSSETEPENRALKLALLVSANLDRLATPKQEPLRQQNRGSQSQAGLSIEMSYRVLHPSPAESQAFVCRGRIEFHC</sequence>
<feature type="transmembrane region" description="Helical" evidence="2">
    <location>
        <begin position="491"/>
        <end position="513"/>
    </location>
</feature>
<feature type="compositionally biased region" description="Basic and acidic residues" evidence="1">
    <location>
        <begin position="1248"/>
        <end position="1264"/>
    </location>
</feature>
<protein>
    <submittedName>
        <fullName evidence="4">ANK_REP_REGION domain-containing protein</fullName>
    </submittedName>
</protein>
<feature type="compositionally biased region" description="Polar residues" evidence="1">
    <location>
        <begin position="1046"/>
        <end position="1057"/>
    </location>
</feature>
<feature type="compositionally biased region" description="Low complexity" evidence="1">
    <location>
        <begin position="764"/>
        <end position="782"/>
    </location>
</feature>
<feature type="compositionally biased region" description="Low complexity" evidence="1">
    <location>
        <begin position="564"/>
        <end position="582"/>
    </location>
</feature>
<dbReference type="WBParaSite" id="maker-uti_cns_0013134-snap-gene-0.2-mRNA-1">
    <property type="protein sequence ID" value="maker-uti_cns_0013134-snap-gene-0.2-mRNA-1"/>
    <property type="gene ID" value="maker-uti_cns_0013134-snap-gene-0.2"/>
</dbReference>
<evidence type="ECO:0000313" key="4">
    <source>
        <dbReference type="WBParaSite" id="maker-uti_cns_0013134-snap-gene-0.2-mRNA-1"/>
    </source>
</evidence>
<name>A0A1I8IIV4_9PLAT</name>
<feature type="region of interest" description="Disordered" evidence="1">
    <location>
        <begin position="763"/>
        <end position="824"/>
    </location>
</feature>
<feature type="region of interest" description="Disordered" evidence="1">
    <location>
        <begin position="647"/>
        <end position="668"/>
    </location>
</feature>
<feature type="region of interest" description="Disordered" evidence="1">
    <location>
        <begin position="1248"/>
        <end position="1297"/>
    </location>
</feature>
<evidence type="ECO:0000256" key="2">
    <source>
        <dbReference type="SAM" id="Phobius"/>
    </source>
</evidence>
<feature type="region of interest" description="Disordered" evidence="1">
    <location>
        <begin position="556"/>
        <end position="582"/>
    </location>
</feature>
<keyword evidence="2" id="KW-0812">Transmembrane</keyword>
<reference evidence="4" key="1">
    <citation type="submission" date="2016-11" db="UniProtKB">
        <authorList>
            <consortium name="WormBaseParasite"/>
        </authorList>
    </citation>
    <scope>IDENTIFICATION</scope>
</reference>
<evidence type="ECO:0000256" key="1">
    <source>
        <dbReference type="SAM" id="MobiDB-lite"/>
    </source>
</evidence>
<keyword evidence="2" id="KW-0472">Membrane</keyword>
<feature type="compositionally biased region" description="Basic and acidic residues" evidence="1">
    <location>
        <begin position="647"/>
        <end position="657"/>
    </location>
</feature>
<feature type="region of interest" description="Disordered" evidence="1">
    <location>
        <begin position="1347"/>
        <end position="1369"/>
    </location>
</feature>
<proteinExistence type="predicted"/>
<feature type="region of interest" description="Disordered" evidence="1">
    <location>
        <begin position="1036"/>
        <end position="1066"/>
    </location>
</feature>
<keyword evidence="2" id="KW-1133">Transmembrane helix</keyword>
<keyword evidence="3" id="KW-1185">Reference proteome</keyword>
<dbReference type="Proteomes" id="UP000095280">
    <property type="component" value="Unplaced"/>
</dbReference>
<organism evidence="3 4">
    <name type="scientific">Macrostomum lignano</name>
    <dbReference type="NCBI Taxonomy" id="282301"/>
    <lineage>
        <taxon>Eukaryota</taxon>
        <taxon>Metazoa</taxon>
        <taxon>Spiralia</taxon>
        <taxon>Lophotrochozoa</taxon>
        <taxon>Platyhelminthes</taxon>
        <taxon>Rhabditophora</taxon>
        <taxon>Macrostomorpha</taxon>
        <taxon>Macrostomida</taxon>
        <taxon>Macrostomidae</taxon>
        <taxon>Macrostomum</taxon>
    </lineage>
</organism>